<protein>
    <submittedName>
        <fullName evidence="3">APO protein 3, mitochondrial</fullName>
    </submittedName>
</protein>
<feature type="domain" description="APO" evidence="2">
    <location>
        <begin position="298"/>
        <end position="383"/>
    </location>
</feature>
<gene>
    <name evidence="3" type="ORF">F511_02194</name>
</gene>
<reference evidence="3 4" key="1">
    <citation type="journal article" date="2015" name="Proc. Natl. Acad. Sci. U.S.A.">
        <title>The resurrection genome of Boea hygrometrica: A blueprint for survival of dehydration.</title>
        <authorList>
            <person name="Xiao L."/>
            <person name="Yang G."/>
            <person name="Zhang L."/>
            <person name="Yang X."/>
            <person name="Zhao S."/>
            <person name="Ji Z."/>
            <person name="Zhou Q."/>
            <person name="Hu M."/>
            <person name="Wang Y."/>
            <person name="Chen M."/>
            <person name="Xu Y."/>
            <person name="Jin H."/>
            <person name="Xiao X."/>
            <person name="Hu G."/>
            <person name="Bao F."/>
            <person name="Hu Y."/>
            <person name="Wan P."/>
            <person name="Li L."/>
            <person name="Deng X."/>
            <person name="Kuang T."/>
            <person name="Xiang C."/>
            <person name="Zhu J.K."/>
            <person name="Oliver M.J."/>
            <person name="He Y."/>
        </authorList>
    </citation>
    <scope>NUCLEOTIDE SEQUENCE [LARGE SCALE GENOMIC DNA]</scope>
    <source>
        <strain evidence="4">cv. XS01</strain>
    </source>
</reference>
<evidence type="ECO:0000313" key="3">
    <source>
        <dbReference type="EMBL" id="KZV23293.1"/>
    </source>
</evidence>
<dbReference type="AlphaFoldDB" id="A0A2Z7ANI2"/>
<evidence type="ECO:0000313" key="4">
    <source>
        <dbReference type="Proteomes" id="UP000250235"/>
    </source>
</evidence>
<dbReference type="Pfam" id="PF05634">
    <property type="entry name" value="APO_RNA-bind"/>
    <property type="match status" value="2"/>
</dbReference>
<dbReference type="OrthoDB" id="1926485at2759"/>
<name>A0A2Z7ANI2_9LAMI</name>
<dbReference type="EMBL" id="KV013932">
    <property type="protein sequence ID" value="KZV23293.1"/>
    <property type="molecule type" value="Genomic_DNA"/>
</dbReference>
<dbReference type="InterPro" id="IPR023342">
    <property type="entry name" value="APO_dom"/>
</dbReference>
<feature type="domain" description="APO" evidence="2">
    <location>
        <begin position="125"/>
        <end position="209"/>
    </location>
</feature>
<dbReference type="PROSITE" id="PS51499">
    <property type="entry name" value="APO"/>
    <property type="match status" value="2"/>
</dbReference>
<keyword evidence="4" id="KW-1185">Reference proteome</keyword>
<dbReference type="PANTHER" id="PTHR10388">
    <property type="entry name" value="EUKARYOTIC TRANSLATION INITIATION FACTOR SUI1"/>
    <property type="match status" value="1"/>
</dbReference>
<dbReference type="Proteomes" id="UP000250235">
    <property type="component" value="Unassembled WGS sequence"/>
</dbReference>
<accession>A0A2Z7ANI2</accession>
<proteinExistence type="predicted"/>
<feature type="compositionally biased region" description="Polar residues" evidence="1">
    <location>
        <begin position="244"/>
        <end position="261"/>
    </location>
</feature>
<organism evidence="3 4">
    <name type="scientific">Dorcoceras hygrometricum</name>
    <dbReference type="NCBI Taxonomy" id="472368"/>
    <lineage>
        <taxon>Eukaryota</taxon>
        <taxon>Viridiplantae</taxon>
        <taxon>Streptophyta</taxon>
        <taxon>Embryophyta</taxon>
        <taxon>Tracheophyta</taxon>
        <taxon>Spermatophyta</taxon>
        <taxon>Magnoliopsida</taxon>
        <taxon>eudicotyledons</taxon>
        <taxon>Gunneridae</taxon>
        <taxon>Pentapetalae</taxon>
        <taxon>asterids</taxon>
        <taxon>lamiids</taxon>
        <taxon>Lamiales</taxon>
        <taxon>Gesneriaceae</taxon>
        <taxon>Didymocarpoideae</taxon>
        <taxon>Trichosporeae</taxon>
        <taxon>Loxocarpinae</taxon>
        <taxon>Dorcoceras</taxon>
    </lineage>
</organism>
<dbReference type="GO" id="GO:0003723">
    <property type="term" value="F:RNA binding"/>
    <property type="evidence" value="ECO:0007669"/>
    <property type="project" value="InterPro"/>
</dbReference>
<evidence type="ECO:0000256" key="1">
    <source>
        <dbReference type="SAM" id="MobiDB-lite"/>
    </source>
</evidence>
<sequence>MFTARGRKLLNLRLIFTRNLYKETRTDASEPKTRSSVASRLDLLELPRKLRKSERKPWVTDINEVKRKARVEKQDRRLVQETTLKPPKNGLLVKKLIPVAHDVLATRDQLLFYASRVANSISIYFCSVCGDVHVGDPPHKIRTCNVSGSQTNKEHVWERGGIEHVLPVVESFHLYDRLGRAVSHNERLQVDRIPAIVELCIQAGVDIPKYPTRRREYPVYYVAGKLIDFEKRFPKNDSHEKDINTSGFWTSPKRTNNNQKFFNPPSDDLKGFADRGIEALDKLHSGVLKLMEQYDVQTCGYCNEVQVGPKGHRVRQCQAFKHQMRDGQHAWQQASIDDIIPPVYVWHVWDSQDRLLIDALKRYYGKLPAVVELFEQAGASVGEKYREMMREDVVVPGLDEENLVV</sequence>
<evidence type="ECO:0000259" key="2">
    <source>
        <dbReference type="PROSITE" id="PS51499"/>
    </source>
</evidence>
<feature type="region of interest" description="Disordered" evidence="1">
    <location>
        <begin position="244"/>
        <end position="265"/>
    </location>
</feature>